<dbReference type="RefSeq" id="WP_016138598.1">
    <property type="nucleotide sequence ID" value="NZ_KB976986.1"/>
</dbReference>
<dbReference type="HOGENOM" id="CLU_133061_0_0_6"/>
<organism evidence="1 2">
    <name type="scientific">Acinetobacter calcoaceticus ANC 3811</name>
    <dbReference type="NCBI Taxonomy" id="1217690"/>
    <lineage>
        <taxon>Bacteria</taxon>
        <taxon>Pseudomonadati</taxon>
        <taxon>Pseudomonadota</taxon>
        <taxon>Gammaproteobacteria</taxon>
        <taxon>Moraxellales</taxon>
        <taxon>Moraxellaceae</taxon>
        <taxon>Acinetobacter</taxon>
        <taxon>Acinetobacter calcoaceticus/baumannii complex</taxon>
    </lineage>
</organism>
<accession>R8Y0R1</accession>
<dbReference type="PATRIC" id="fig|1217690.3.peg.1750"/>
<evidence type="ECO:0000313" key="2">
    <source>
        <dbReference type="Proteomes" id="UP000014041"/>
    </source>
</evidence>
<gene>
    <name evidence="1" type="ORF">F935_01765</name>
</gene>
<proteinExistence type="predicted"/>
<reference evidence="1 2" key="1">
    <citation type="submission" date="2013-02" db="EMBL/GenBank/DDBJ databases">
        <title>The Genome Sequence of Acinetobacter sp. ANC 3811.</title>
        <authorList>
            <consortium name="The Broad Institute Genome Sequencing Platform"/>
            <consortium name="The Broad Institute Genome Sequencing Center for Infectious Disease"/>
            <person name="Cerqueira G."/>
            <person name="Feldgarden M."/>
            <person name="Courvalin P."/>
            <person name="Perichon B."/>
            <person name="Grillot-Courvalin C."/>
            <person name="Clermont D."/>
            <person name="Rocha E."/>
            <person name="Yoon E.-J."/>
            <person name="Nemec A."/>
            <person name="Walker B."/>
            <person name="Young S.K."/>
            <person name="Zeng Q."/>
            <person name="Gargeya S."/>
            <person name="Fitzgerald M."/>
            <person name="Haas B."/>
            <person name="Abouelleil A."/>
            <person name="Alvarado L."/>
            <person name="Arachchi H.M."/>
            <person name="Berlin A.M."/>
            <person name="Chapman S.B."/>
            <person name="Dewar J."/>
            <person name="Goldberg J."/>
            <person name="Griggs A."/>
            <person name="Gujja S."/>
            <person name="Hansen M."/>
            <person name="Howarth C."/>
            <person name="Imamovic A."/>
            <person name="Larimer J."/>
            <person name="McCowan C."/>
            <person name="Murphy C."/>
            <person name="Neiman D."/>
            <person name="Pearson M."/>
            <person name="Priest M."/>
            <person name="Roberts A."/>
            <person name="Saif S."/>
            <person name="Shea T."/>
            <person name="Sisk P."/>
            <person name="Sykes S."/>
            <person name="Wortman J."/>
            <person name="Nusbaum C."/>
            <person name="Birren B."/>
        </authorList>
    </citation>
    <scope>NUCLEOTIDE SEQUENCE [LARGE SCALE GENOMIC DNA]</scope>
    <source>
        <strain evidence="1 2">ANC 3811</strain>
    </source>
</reference>
<dbReference type="Proteomes" id="UP000014041">
    <property type="component" value="Unassembled WGS sequence"/>
</dbReference>
<protein>
    <submittedName>
        <fullName evidence="1">Uncharacterized protein</fullName>
    </submittedName>
</protein>
<dbReference type="EMBL" id="APQJ01000008">
    <property type="protein sequence ID" value="EOQ62676.1"/>
    <property type="molecule type" value="Genomic_DNA"/>
</dbReference>
<evidence type="ECO:0000313" key="1">
    <source>
        <dbReference type="EMBL" id="EOQ62676.1"/>
    </source>
</evidence>
<sequence length="121" mass="14114">MLSLKKSNQILIEATETQDKVLISKKIINFIKNISDENLLFNVFFSQYETFLDDGEYYNISPLPVFKLNKDQISFDCCIYHNLYFLAIISDNFKLVLDGYAGNTNSLEPDLPAYEYFEEIK</sequence>
<name>R8Y0R1_ACICA</name>
<comment type="caution">
    <text evidence="1">The sequence shown here is derived from an EMBL/GenBank/DDBJ whole genome shotgun (WGS) entry which is preliminary data.</text>
</comment>
<dbReference type="AlphaFoldDB" id="R8Y0R1"/>